<dbReference type="PANTHER" id="PTHR46825:SF9">
    <property type="entry name" value="BETA-LACTAMASE-RELATED DOMAIN-CONTAINING PROTEIN"/>
    <property type="match status" value="1"/>
</dbReference>
<dbReference type="STRING" id="1810919.A0A3D8SJF9"/>
<comment type="caution">
    <text evidence="3">The sequence shown here is derived from an EMBL/GenBank/DDBJ whole genome shotgun (WGS) entry which is preliminary data.</text>
</comment>
<gene>
    <name evidence="3" type="ORF">DSM5745_03117</name>
</gene>
<dbReference type="Gene3D" id="3.40.710.10">
    <property type="entry name" value="DD-peptidase/beta-lactamase superfamily"/>
    <property type="match status" value="1"/>
</dbReference>
<dbReference type="OrthoDB" id="5946976at2759"/>
<dbReference type="GeneID" id="38113487"/>
<name>A0A3D8SJF9_9EURO</name>
<accession>A0A3D8SJF9</accession>
<dbReference type="InterPro" id="IPR001466">
    <property type="entry name" value="Beta-lactam-related"/>
</dbReference>
<dbReference type="InterPro" id="IPR050491">
    <property type="entry name" value="AmpC-like"/>
</dbReference>
<feature type="domain" description="Beta-lactamase-related" evidence="2">
    <location>
        <begin position="31"/>
        <end position="411"/>
    </location>
</feature>
<dbReference type="AlphaFoldDB" id="A0A3D8SJF9"/>
<reference evidence="3 4" key="1">
    <citation type="journal article" date="2018" name="IMA Fungus">
        <title>IMA Genome-F 9: Draft genome sequence of Annulohypoxylon stygium, Aspergillus mulundensis, Berkeleyomyces basicola (syn. Thielaviopsis basicola), Ceratocystis smalleyi, two Cercospora beticola strains, Coleophoma cylindrospora, Fusarium fracticaudum, Phialophora cf. hyalina, and Morchella septimelata.</title>
        <authorList>
            <person name="Wingfield B.D."/>
            <person name="Bills G.F."/>
            <person name="Dong Y."/>
            <person name="Huang W."/>
            <person name="Nel W.J."/>
            <person name="Swalarsk-Parry B.S."/>
            <person name="Vaghefi N."/>
            <person name="Wilken P.M."/>
            <person name="An Z."/>
            <person name="de Beer Z.W."/>
            <person name="De Vos L."/>
            <person name="Chen L."/>
            <person name="Duong T.A."/>
            <person name="Gao Y."/>
            <person name="Hammerbacher A."/>
            <person name="Kikkert J.R."/>
            <person name="Li Y."/>
            <person name="Li H."/>
            <person name="Li K."/>
            <person name="Li Q."/>
            <person name="Liu X."/>
            <person name="Ma X."/>
            <person name="Naidoo K."/>
            <person name="Pethybridge S.J."/>
            <person name="Sun J."/>
            <person name="Steenkamp E.T."/>
            <person name="van der Nest M.A."/>
            <person name="van Wyk S."/>
            <person name="Wingfield M.J."/>
            <person name="Xiong C."/>
            <person name="Yue Q."/>
            <person name="Zhang X."/>
        </authorList>
    </citation>
    <scope>NUCLEOTIDE SEQUENCE [LARGE SCALE GENOMIC DNA]</scope>
    <source>
        <strain evidence="3 4">DSM 5745</strain>
    </source>
</reference>
<dbReference type="SUPFAM" id="SSF56601">
    <property type="entry name" value="beta-lactamase/transpeptidase-like"/>
    <property type="match status" value="1"/>
</dbReference>
<organism evidence="3 4">
    <name type="scientific">Aspergillus mulundensis</name>
    <dbReference type="NCBI Taxonomy" id="1810919"/>
    <lineage>
        <taxon>Eukaryota</taxon>
        <taxon>Fungi</taxon>
        <taxon>Dikarya</taxon>
        <taxon>Ascomycota</taxon>
        <taxon>Pezizomycotina</taxon>
        <taxon>Eurotiomycetes</taxon>
        <taxon>Eurotiomycetidae</taxon>
        <taxon>Eurotiales</taxon>
        <taxon>Aspergillaceae</taxon>
        <taxon>Aspergillus</taxon>
        <taxon>Aspergillus subgen. Nidulantes</taxon>
    </lineage>
</organism>
<sequence length="579" mass="65053">MSSFNGTEVPDLSKRLHQATSEINQLKEVFKVPSISFGVVHQGKVIRKQSIGYRDVDNRLNADPDTIYPISSCTKMFTAAGIALLVDEGKLQWQGQVSKNLPEFNPQGNPAIALESDLIDLLRHSNGMPDATMLTVGPRGCHLHDCGIKGLIPLFNQLPTANADGQRFNRHWTYSNMNFILGGEIISRVSGQTYPDFIRSHILSPLGMTRTVLTKADIPDDNVACQYTLLRDGTLKQLPPNHWPFDKSRPDIPGSGMGSSLNDMLTWCMAVLSAENEESELDSSMPERRKSPLKQMTRLRRGYWTRPPEDPDKSNGAAFGMGWIRMTLPTSMVGTYSGNRYTRDPKGPWKLHLDRNNILGLDSPPREMIGHTGGAIGGIATVWTFPETQSAVCVLVNGRSLGDASDFAAQALIQALFDLKPQVDLLSWARKEAELSANSLTNDLLTLWKANRREADRERDPERYVGEYKGFNDLFTLSVGTSPASTPDQECDSRLTLTFNNVDRTTCELVFYKQDTYSVFTGDLDLWMAEWFHYRDYRQTLLEFELDDAGLVLGLWWMWDTDEERAWFRRGDGGRAVLN</sequence>
<evidence type="ECO:0000313" key="4">
    <source>
        <dbReference type="Proteomes" id="UP000256690"/>
    </source>
</evidence>
<protein>
    <recommendedName>
        <fullName evidence="2">Beta-lactamase-related domain-containing protein</fullName>
    </recommendedName>
</protein>
<evidence type="ECO:0000259" key="2">
    <source>
        <dbReference type="Pfam" id="PF00144"/>
    </source>
</evidence>
<dbReference type="PANTHER" id="PTHR46825">
    <property type="entry name" value="D-ALANYL-D-ALANINE-CARBOXYPEPTIDASE/ENDOPEPTIDASE AMPH"/>
    <property type="match status" value="1"/>
</dbReference>
<dbReference type="Pfam" id="PF00144">
    <property type="entry name" value="Beta-lactamase"/>
    <property type="match status" value="1"/>
</dbReference>
<keyword evidence="4" id="KW-1185">Reference proteome</keyword>
<evidence type="ECO:0000256" key="1">
    <source>
        <dbReference type="ARBA" id="ARBA00038215"/>
    </source>
</evidence>
<comment type="similarity">
    <text evidence="1">Belongs to the peptidase S12 family.</text>
</comment>
<dbReference type="RefSeq" id="XP_026605999.1">
    <property type="nucleotide sequence ID" value="XM_026745133.1"/>
</dbReference>
<dbReference type="EMBL" id="PVWQ01000003">
    <property type="protein sequence ID" value="RDW86475.1"/>
    <property type="molecule type" value="Genomic_DNA"/>
</dbReference>
<evidence type="ECO:0000313" key="3">
    <source>
        <dbReference type="EMBL" id="RDW86475.1"/>
    </source>
</evidence>
<dbReference type="Proteomes" id="UP000256690">
    <property type="component" value="Unassembled WGS sequence"/>
</dbReference>
<dbReference type="InterPro" id="IPR012338">
    <property type="entry name" value="Beta-lactam/transpept-like"/>
</dbReference>
<proteinExistence type="inferred from homology"/>